<name>A0AAV4PSA9_CAEEX</name>
<reference evidence="1 2" key="1">
    <citation type="submission" date="2021-06" db="EMBL/GenBank/DDBJ databases">
        <title>Caerostris extrusa draft genome.</title>
        <authorList>
            <person name="Kono N."/>
            <person name="Arakawa K."/>
        </authorList>
    </citation>
    <scope>NUCLEOTIDE SEQUENCE [LARGE SCALE GENOMIC DNA]</scope>
</reference>
<comment type="caution">
    <text evidence="1">The sequence shown here is derived from an EMBL/GenBank/DDBJ whole genome shotgun (WGS) entry which is preliminary data.</text>
</comment>
<sequence length="78" mass="8816">MECFQPNLISQHDNLSNSQRETELGAIQVADCFQFNGFQQNGRRLRCSESSKEAEVKANALIMTYSDEPLKAGLFIFV</sequence>
<dbReference type="EMBL" id="BPLR01005065">
    <property type="protein sequence ID" value="GIX99574.1"/>
    <property type="molecule type" value="Genomic_DNA"/>
</dbReference>
<proteinExistence type="predicted"/>
<evidence type="ECO:0000313" key="1">
    <source>
        <dbReference type="EMBL" id="GIX99574.1"/>
    </source>
</evidence>
<keyword evidence="2" id="KW-1185">Reference proteome</keyword>
<evidence type="ECO:0000313" key="2">
    <source>
        <dbReference type="Proteomes" id="UP001054945"/>
    </source>
</evidence>
<dbReference type="Proteomes" id="UP001054945">
    <property type="component" value="Unassembled WGS sequence"/>
</dbReference>
<gene>
    <name evidence="1" type="ORF">CEXT_271491</name>
</gene>
<protein>
    <submittedName>
        <fullName evidence="1">Uncharacterized protein</fullName>
    </submittedName>
</protein>
<organism evidence="1 2">
    <name type="scientific">Caerostris extrusa</name>
    <name type="common">Bark spider</name>
    <name type="synonym">Caerostris bankana</name>
    <dbReference type="NCBI Taxonomy" id="172846"/>
    <lineage>
        <taxon>Eukaryota</taxon>
        <taxon>Metazoa</taxon>
        <taxon>Ecdysozoa</taxon>
        <taxon>Arthropoda</taxon>
        <taxon>Chelicerata</taxon>
        <taxon>Arachnida</taxon>
        <taxon>Araneae</taxon>
        <taxon>Araneomorphae</taxon>
        <taxon>Entelegynae</taxon>
        <taxon>Araneoidea</taxon>
        <taxon>Araneidae</taxon>
        <taxon>Caerostris</taxon>
    </lineage>
</organism>
<dbReference type="AlphaFoldDB" id="A0AAV4PSA9"/>
<accession>A0AAV4PSA9</accession>